<dbReference type="PANTHER" id="PTHR46468:SF1">
    <property type="entry name" value="SENTRIN-SPECIFIC PROTEASE 8"/>
    <property type="match status" value="1"/>
</dbReference>
<evidence type="ECO:0000313" key="6">
    <source>
        <dbReference type="EMBL" id="RZF38441.1"/>
    </source>
</evidence>
<feature type="domain" description="Ubiquitin-like protease family profile" evidence="5">
    <location>
        <begin position="12"/>
        <end position="171"/>
    </location>
</feature>
<dbReference type="OrthoDB" id="5065855at2759"/>
<keyword evidence="4" id="KW-0788">Thiol protease</keyword>
<dbReference type="Pfam" id="PF02902">
    <property type="entry name" value="Peptidase_C48"/>
    <property type="match status" value="1"/>
</dbReference>
<comment type="caution">
    <text evidence="6">The sequence shown here is derived from an EMBL/GenBank/DDBJ whole genome shotgun (WGS) entry which is preliminary data.</text>
</comment>
<evidence type="ECO:0000256" key="2">
    <source>
        <dbReference type="ARBA" id="ARBA00022670"/>
    </source>
</evidence>
<dbReference type="PANTHER" id="PTHR46468">
    <property type="entry name" value="SENTRIN-SPECIFIC PROTEASE 8"/>
    <property type="match status" value="1"/>
</dbReference>
<dbReference type="GO" id="GO:0000338">
    <property type="term" value="P:protein deneddylation"/>
    <property type="evidence" value="ECO:0007669"/>
    <property type="project" value="TreeGrafter"/>
</dbReference>
<dbReference type="FunCoup" id="A0A482WZ37">
    <property type="interactions" value="455"/>
</dbReference>
<evidence type="ECO:0000256" key="3">
    <source>
        <dbReference type="ARBA" id="ARBA00022801"/>
    </source>
</evidence>
<keyword evidence="7" id="KW-1185">Reference proteome</keyword>
<dbReference type="InterPro" id="IPR003653">
    <property type="entry name" value="Peptidase_C48_C"/>
</dbReference>
<evidence type="ECO:0000256" key="4">
    <source>
        <dbReference type="ARBA" id="ARBA00022807"/>
    </source>
</evidence>
<dbReference type="STRING" id="195883.A0A482WZ37"/>
<evidence type="ECO:0000313" key="7">
    <source>
        <dbReference type="Proteomes" id="UP000291343"/>
    </source>
</evidence>
<dbReference type="GO" id="GO:0019784">
    <property type="term" value="F:deNEDDylase activity"/>
    <property type="evidence" value="ECO:0007669"/>
    <property type="project" value="InterPro"/>
</dbReference>
<dbReference type="SMR" id="A0A482WZ37"/>
<dbReference type="EMBL" id="QKKF02022267">
    <property type="protein sequence ID" value="RZF38441.1"/>
    <property type="molecule type" value="Genomic_DNA"/>
</dbReference>
<reference evidence="6 7" key="1">
    <citation type="journal article" date="2017" name="Gigascience">
        <title>Genome sequence of the small brown planthopper, Laodelphax striatellus.</title>
        <authorList>
            <person name="Zhu J."/>
            <person name="Jiang F."/>
            <person name="Wang X."/>
            <person name="Yang P."/>
            <person name="Bao Y."/>
            <person name="Zhao W."/>
            <person name="Wang W."/>
            <person name="Lu H."/>
            <person name="Wang Q."/>
            <person name="Cui N."/>
            <person name="Li J."/>
            <person name="Chen X."/>
            <person name="Luo L."/>
            <person name="Yu J."/>
            <person name="Kang L."/>
            <person name="Cui F."/>
        </authorList>
    </citation>
    <scope>NUCLEOTIDE SEQUENCE [LARGE SCALE GENOMIC DNA]</scope>
    <source>
        <strain evidence="6">Lst14</strain>
    </source>
</reference>
<dbReference type="InterPro" id="IPR038765">
    <property type="entry name" value="Papain-like_cys_pep_sf"/>
</dbReference>
<dbReference type="GO" id="GO:0008234">
    <property type="term" value="F:cysteine-type peptidase activity"/>
    <property type="evidence" value="ECO:0007669"/>
    <property type="project" value="UniProtKB-KW"/>
</dbReference>
<sequence length="207" mass="23474">MADDIVLSYHDSILHRSDVSLLDGPYWLNDKIIDFYLEYLEQEKYVGTDILLISPSVTQCLKASSESEIPLFLDPLDAKNKNFVFMPFNDSLDLISPGGTHWSLLVFSKPESTFHHFDSSNSTNELQARKLAIKLKNYFGLAKLEIKSMESLQQDNSYDCGIHMLCNIENIALHALKTGAVESVPKLKKLVVSTKRHELLRLINDLS</sequence>
<evidence type="ECO:0000259" key="5">
    <source>
        <dbReference type="PROSITE" id="PS50600"/>
    </source>
</evidence>
<evidence type="ECO:0000256" key="1">
    <source>
        <dbReference type="ARBA" id="ARBA00005234"/>
    </source>
</evidence>
<gene>
    <name evidence="6" type="ORF">LSTR_LSTR011931</name>
</gene>
<dbReference type="SUPFAM" id="SSF54001">
    <property type="entry name" value="Cysteine proteinases"/>
    <property type="match status" value="1"/>
</dbReference>
<keyword evidence="3" id="KW-0378">Hydrolase</keyword>
<dbReference type="AlphaFoldDB" id="A0A482WZ37"/>
<dbReference type="InterPro" id="IPR044613">
    <property type="entry name" value="Nep1/2-like"/>
</dbReference>
<proteinExistence type="inferred from homology"/>
<accession>A0A482WZ37</accession>
<name>A0A482WZ37_LAOST</name>
<protein>
    <recommendedName>
        <fullName evidence="5">Ubiquitin-like protease family profile domain-containing protein</fullName>
    </recommendedName>
</protein>
<organism evidence="6 7">
    <name type="scientific">Laodelphax striatellus</name>
    <name type="common">Small brown planthopper</name>
    <name type="synonym">Delphax striatella</name>
    <dbReference type="NCBI Taxonomy" id="195883"/>
    <lineage>
        <taxon>Eukaryota</taxon>
        <taxon>Metazoa</taxon>
        <taxon>Ecdysozoa</taxon>
        <taxon>Arthropoda</taxon>
        <taxon>Hexapoda</taxon>
        <taxon>Insecta</taxon>
        <taxon>Pterygota</taxon>
        <taxon>Neoptera</taxon>
        <taxon>Paraneoptera</taxon>
        <taxon>Hemiptera</taxon>
        <taxon>Auchenorrhyncha</taxon>
        <taxon>Fulgoroidea</taxon>
        <taxon>Delphacidae</taxon>
        <taxon>Criomorphinae</taxon>
        <taxon>Laodelphax</taxon>
    </lineage>
</organism>
<comment type="similarity">
    <text evidence="1">Belongs to the peptidase C48 family.</text>
</comment>
<keyword evidence="2" id="KW-0645">Protease</keyword>
<dbReference type="PROSITE" id="PS50600">
    <property type="entry name" value="ULP_PROTEASE"/>
    <property type="match status" value="1"/>
</dbReference>
<dbReference type="InParanoid" id="A0A482WZ37"/>
<dbReference type="GO" id="GO:0006508">
    <property type="term" value="P:proteolysis"/>
    <property type="evidence" value="ECO:0007669"/>
    <property type="project" value="UniProtKB-KW"/>
</dbReference>
<dbReference type="Gene3D" id="3.40.395.10">
    <property type="entry name" value="Adenoviral Proteinase, Chain A"/>
    <property type="match status" value="1"/>
</dbReference>
<dbReference type="Proteomes" id="UP000291343">
    <property type="component" value="Unassembled WGS sequence"/>
</dbReference>